<dbReference type="EMBL" id="CP067089">
    <property type="protein sequence ID" value="QQO10116.1"/>
    <property type="molecule type" value="Genomic_DNA"/>
</dbReference>
<evidence type="ECO:0000313" key="2">
    <source>
        <dbReference type="Proteomes" id="UP000595917"/>
    </source>
</evidence>
<dbReference type="Proteomes" id="UP000595917">
    <property type="component" value="Chromosome"/>
</dbReference>
<evidence type="ECO:0000313" key="1">
    <source>
        <dbReference type="EMBL" id="QQO10116.1"/>
    </source>
</evidence>
<proteinExistence type="predicted"/>
<dbReference type="SUPFAM" id="SSF53474">
    <property type="entry name" value="alpha/beta-Hydrolases"/>
    <property type="match status" value="1"/>
</dbReference>
<organism evidence="1 2">
    <name type="scientific">Breznakiella homolactica</name>
    <dbReference type="NCBI Taxonomy" id="2798577"/>
    <lineage>
        <taxon>Bacteria</taxon>
        <taxon>Pseudomonadati</taxon>
        <taxon>Spirochaetota</taxon>
        <taxon>Spirochaetia</taxon>
        <taxon>Spirochaetales</taxon>
        <taxon>Breznakiellaceae</taxon>
        <taxon>Breznakiella</taxon>
    </lineage>
</organism>
<protein>
    <submittedName>
        <fullName evidence="1">Acetylesterase</fullName>
    </submittedName>
</protein>
<name>A0A7T8BB74_9SPIR</name>
<dbReference type="AlphaFoldDB" id="A0A7T8BB74"/>
<dbReference type="RefSeq" id="WP_215627420.1">
    <property type="nucleotide sequence ID" value="NZ_CP067089.2"/>
</dbReference>
<reference evidence="1" key="1">
    <citation type="submission" date="2021-01" db="EMBL/GenBank/DDBJ databases">
        <title>Description of Breznakiella homolactica.</title>
        <authorList>
            <person name="Song Y."/>
            <person name="Brune A."/>
        </authorList>
    </citation>
    <scope>NUCLEOTIDE SEQUENCE</scope>
    <source>
        <strain evidence="1">RmG30</strain>
    </source>
</reference>
<keyword evidence="2" id="KW-1185">Reference proteome</keyword>
<dbReference type="InterPro" id="IPR050583">
    <property type="entry name" value="Mycobacterial_A85_antigen"/>
</dbReference>
<gene>
    <name evidence="1" type="ORF">JFL75_04140</name>
</gene>
<sequence length="264" mass="29431">MIFRGTIYSEVLAMDTAVTVVLPDAFGSTTPAGTVYLLHGLHGSSGSWPDNTMLPVFVREYNAVFIMPEAGRSFYTDMKYGPKFFSYVSEELPEICARVFRISPEPENTAVMGASMGGYGALKFALSKPGRYGYCAAFSSASLDLKETLAAMKDDPVKAAARIHQGEELVRDFYSILGPDLEWNAADDITELALAAASAPAKPKIFCACGTEDYLYKSNVRFWEKMKNLPFDFTCEEWSGRHDWYFFNDALKKALDWCFGFRES</sequence>
<dbReference type="InterPro" id="IPR029058">
    <property type="entry name" value="AB_hydrolase_fold"/>
</dbReference>
<accession>A0A7T8BB74</accession>
<dbReference type="GO" id="GO:0016747">
    <property type="term" value="F:acyltransferase activity, transferring groups other than amino-acyl groups"/>
    <property type="evidence" value="ECO:0007669"/>
    <property type="project" value="TreeGrafter"/>
</dbReference>
<dbReference type="Gene3D" id="3.40.50.1820">
    <property type="entry name" value="alpha/beta hydrolase"/>
    <property type="match status" value="1"/>
</dbReference>
<dbReference type="KEGG" id="bhc:JFL75_04140"/>
<dbReference type="Pfam" id="PF00756">
    <property type="entry name" value="Esterase"/>
    <property type="match status" value="1"/>
</dbReference>
<dbReference type="PANTHER" id="PTHR48098">
    <property type="entry name" value="ENTEROCHELIN ESTERASE-RELATED"/>
    <property type="match status" value="1"/>
</dbReference>
<dbReference type="PANTHER" id="PTHR48098:SF1">
    <property type="entry name" value="DIACYLGLYCEROL ACYLTRANSFERASE_MYCOLYLTRANSFERASE AG85A"/>
    <property type="match status" value="1"/>
</dbReference>
<dbReference type="InterPro" id="IPR000801">
    <property type="entry name" value="Esterase-like"/>
</dbReference>